<gene>
    <name evidence="1" type="ORF">GcM1_072003</name>
</gene>
<proteinExistence type="predicted"/>
<comment type="caution">
    <text evidence="1">The sequence shown here is derived from an EMBL/GenBank/DDBJ whole genome shotgun (WGS) entry which is preliminary data.</text>
</comment>
<name>A0A420JCC1_9PEZI</name>
<protein>
    <submittedName>
        <fullName evidence="1">Uncharacterized protein</fullName>
    </submittedName>
</protein>
<organism evidence="1 2">
    <name type="scientific">Golovinomyces cichoracearum</name>
    <dbReference type="NCBI Taxonomy" id="62708"/>
    <lineage>
        <taxon>Eukaryota</taxon>
        <taxon>Fungi</taxon>
        <taxon>Dikarya</taxon>
        <taxon>Ascomycota</taxon>
        <taxon>Pezizomycotina</taxon>
        <taxon>Leotiomycetes</taxon>
        <taxon>Erysiphales</taxon>
        <taxon>Erysiphaceae</taxon>
        <taxon>Golovinomyces</taxon>
    </lineage>
</organism>
<accession>A0A420JCC1</accession>
<sequence>MDIKHDNVDHVIETHAGDSKSDKFRIIADAYFVGDSTVSKPTNGILVMINSTATCLARTRQKEVSKLTSKDAEYISIRDAAKRPPWAQILYARIDGREVLWDDQGI</sequence>
<reference evidence="1 2" key="1">
    <citation type="journal article" date="2018" name="BMC Genomics">
        <title>Comparative genome analyses reveal sequence features reflecting distinct modes of host-adaptation between dicot and monocot powdery mildew.</title>
        <authorList>
            <person name="Wu Y."/>
            <person name="Ma X."/>
            <person name="Pan Z."/>
            <person name="Kale S.D."/>
            <person name="Song Y."/>
            <person name="King H."/>
            <person name="Zhang Q."/>
            <person name="Presley C."/>
            <person name="Deng X."/>
            <person name="Wei C.I."/>
            <person name="Xiao S."/>
        </authorList>
    </citation>
    <scope>NUCLEOTIDE SEQUENCE [LARGE SCALE GENOMIC DNA]</scope>
    <source>
        <strain evidence="1">UMSG1</strain>
    </source>
</reference>
<dbReference type="AlphaFoldDB" id="A0A420JCC1"/>
<dbReference type="Proteomes" id="UP000285326">
    <property type="component" value="Unassembled WGS sequence"/>
</dbReference>
<evidence type="ECO:0000313" key="2">
    <source>
        <dbReference type="Proteomes" id="UP000285326"/>
    </source>
</evidence>
<dbReference type="EMBL" id="MCBS01007277">
    <property type="protein sequence ID" value="RKF95960.1"/>
    <property type="molecule type" value="Genomic_DNA"/>
</dbReference>
<evidence type="ECO:0000313" key="1">
    <source>
        <dbReference type="EMBL" id="RKF95960.1"/>
    </source>
</evidence>